<gene>
    <name evidence="1" type="ORF">ACFOD4_20035</name>
</gene>
<evidence type="ECO:0000313" key="1">
    <source>
        <dbReference type="EMBL" id="MFC3127359.1"/>
    </source>
</evidence>
<proteinExistence type="predicted"/>
<sequence>MSQLIILLQQLLLHAAKLKPTGSTASRRGQGGPPLAKHFQLAARRCSVRATPAVRFLPRFRIVSPLSFIAMEATIRDGLSRPWSLRPKAGRQLAQQGGVHMVRGQHQE</sequence>
<comment type="caution">
    <text evidence="1">The sequence shown here is derived from an EMBL/GenBank/DDBJ whole genome shotgun (WGS) entry which is preliminary data.</text>
</comment>
<dbReference type="EMBL" id="JBHRTN010000026">
    <property type="protein sequence ID" value="MFC3127359.1"/>
    <property type="molecule type" value="Genomic_DNA"/>
</dbReference>
<evidence type="ECO:0000313" key="2">
    <source>
        <dbReference type="Proteomes" id="UP001595593"/>
    </source>
</evidence>
<evidence type="ECO:0008006" key="3">
    <source>
        <dbReference type="Google" id="ProtNLM"/>
    </source>
</evidence>
<keyword evidence="2" id="KW-1185">Reference proteome</keyword>
<name>A0ABV7G767_9PROT</name>
<dbReference type="RefSeq" id="WP_379599351.1">
    <property type="nucleotide sequence ID" value="NZ_JBHRTN010000026.1"/>
</dbReference>
<accession>A0ABV7G767</accession>
<dbReference type="Proteomes" id="UP001595593">
    <property type="component" value="Unassembled WGS sequence"/>
</dbReference>
<reference evidence="2" key="1">
    <citation type="journal article" date="2019" name="Int. J. Syst. Evol. Microbiol.">
        <title>The Global Catalogue of Microorganisms (GCM) 10K type strain sequencing project: providing services to taxonomists for standard genome sequencing and annotation.</title>
        <authorList>
            <consortium name="The Broad Institute Genomics Platform"/>
            <consortium name="The Broad Institute Genome Sequencing Center for Infectious Disease"/>
            <person name="Wu L."/>
            <person name="Ma J."/>
        </authorList>
    </citation>
    <scope>NUCLEOTIDE SEQUENCE [LARGE SCALE GENOMIC DNA]</scope>
    <source>
        <strain evidence="2">KCTC 52094</strain>
    </source>
</reference>
<organism evidence="1 2">
    <name type="scientific">Teichococcus globiformis</name>
    <dbReference type="NCBI Taxonomy" id="2307229"/>
    <lineage>
        <taxon>Bacteria</taxon>
        <taxon>Pseudomonadati</taxon>
        <taxon>Pseudomonadota</taxon>
        <taxon>Alphaproteobacteria</taxon>
        <taxon>Acetobacterales</taxon>
        <taxon>Roseomonadaceae</taxon>
        <taxon>Roseomonas</taxon>
    </lineage>
</organism>
<protein>
    <recommendedName>
        <fullName evidence="3">Secreted protein</fullName>
    </recommendedName>
</protein>